<evidence type="ECO:0000313" key="2">
    <source>
        <dbReference type="Proteomes" id="UP000013966"/>
    </source>
</evidence>
<proteinExistence type="predicted"/>
<organism evidence="1 2">
    <name type="scientific">Caballeronia insecticola</name>
    <dbReference type="NCBI Taxonomy" id="758793"/>
    <lineage>
        <taxon>Bacteria</taxon>
        <taxon>Pseudomonadati</taxon>
        <taxon>Pseudomonadota</taxon>
        <taxon>Betaproteobacteria</taxon>
        <taxon>Burkholderiales</taxon>
        <taxon>Burkholderiaceae</taxon>
        <taxon>Caballeronia</taxon>
    </lineage>
</organism>
<dbReference type="EMBL" id="AP013060">
    <property type="protein sequence ID" value="BAN26413.1"/>
    <property type="molecule type" value="Genomic_DNA"/>
</dbReference>
<gene>
    <name evidence="1" type="ORF">BRPE64_CCDS03300</name>
</gene>
<accession>R4WP31</accession>
<dbReference type="PATRIC" id="fig|758793.3.peg.4651"/>
<dbReference type="HOGENOM" id="CLU_2647539_0_0_4"/>
<reference evidence="1 2" key="2">
    <citation type="journal article" date="2018" name="Int. J. Syst. Evol. Microbiol.">
        <title>Burkholderia insecticola sp. nov., a gut symbiotic bacterium of the bean bug Riptortus pedestris.</title>
        <authorList>
            <person name="Takeshita K."/>
            <person name="Tamaki H."/>
            <person name="Ohbayashi T."/>
            <person name="Meng X.-Y."/>
            <person name="Sone T."/>
            <person name="Mitani Y."/>
            <person name="Peeters C."/>
            <person name="Kikuchi Y."/>
            <person name="Vandamme P."/>
        </authorList>
    </citation>
    <scope>NUCLEOTIDE SEQUENCE [LARGE SCALE GENOMIC DNA]</scope>
    <source>
        <strain evidence="1">RPE64</strain>
    </source>
</reference>
<evidence type="ECO:0000313" key="1">
    <source>
        <dbReference type="EMBL" id="BAN26413.1"/>
    </source>
</evidence>
<keyword evidence="2" id="KW-1185">Reference proteome</keyword>
<sequence>MVQTALAVASCHVARDIDSAHRQRAWPRIIHSVNRVARHPGSRYTASAVFGLTTSIGLTARRNRKTNRKTKLEAPV</sequence>
<dbReference type="AlphaFoldDB" id="R4WP31"/>
<name>R4WP31_9BURK</name>
<dbReference type="STRING" id="758793.BRPE64_CCDS03300"/>
<protein>
    <submittedName>
        <fullName evidence="1">Uncharacterized protein</fullName>
    </submittedName>
</protein>
<reference evidence="1 2" key="1">
    <citation type="journal article" date="2013" name="Genome Announc.">
        <title>Complete Genome Sequence of Burkholderia sp. Strain RPE64, Bacterial Symbiont of the Bean Bug Riptortus pedestris.</title>
        <authorList>
            <person name="Shibata T.F."/>
            <person name="Maeda T."/>
            <person name="Nikoh N."/>
            <person name="Yamaguchi K."/>
            <person name="Oshima K."/>
            <person name="Hattori M."/>
            <person name="Nishiyama T."/>
            <person name="Hasebe M."/>
            <person name="Fukatsu T."/>
            <person name="Kikuchi Y."/>
            <person name="Shigenobu S."/>
        </authorList>
    </citation>
    <scope>NUCLEOTIDE SEQUENCE [LARGE SCALE GENOMIC DNA]</scope>
</reference>
<dbReference type="Proteomes" id="UP000013966">
    <property type="component" value="Chromosome 3"/>
</dbReference>
<dbReference type="KEGG" id="buo:BRPE64_CCDS03300"/>